<feature type="signal peptide" evidence="1">
    <location>
        <begin position="1"/>
        <end position="32"/>
    </location>
</feature>
<feature type="chain" id="PRO_5020220671" description="Secreted protein" evidence="1">
    <location>
        <begin position="33"/>
        <end position="107"/>
    </location>
</feature>
<evidence type="ECO:0000256" key="1">
    <source>
        <dbReference type="SAM" id="SignalP"/>
    </source>
</evidence>
<evidence type="ECO:0000313" key="2">
    <source>
        <dbReference type="EMBL" id="AUX22529.1"/>
    </source>
</evidence>
<dbReference type="Proteomes" id="UP000295781">
    <property type="component" value="Chromosome"/>
</dbReference>
<dbReference type="RefSeq" id="WP_129347674.1">
    <property type="nucleotide sequence ID" value="NZ_CP012670.1"/>
</dbReference>
<gene>
    <name evidence="2" type="ORF">SOCEGT47_030320</name>
</gene>
<dbReference type="EMBL" id="CP012670">
    <property type="protein sequence ID" value="AUX22529.1"/>
    <property type="molecule type" value="Genomic_DNA"/>
</dbReference>
<reference evidence="2 3" key="1">
    <citation type="submission" date="2015-09" db="EMBL/GenBank/DDBJ databases">
        <title>Sorangium comparison.</title>
        <authorList>
            <person name="Zaburannyi N."/>
            <person name="Bunk B."/>
            <person name="Overmann J."/>
            <person name="Mueller R."/>
        </authorList>
    </citation>
    <scope>NUCLEOTIDE SEQUENCE [LARGE SCALE GENOMIC DNA]</scope>
    <source>
        <strain evidence="2 3">So ceGT47</strain>
    </source>
</reference>
<dbReference type="AlphaFoldDB" id="A0A4P2Q035"/>
<dbReference type="OrthoDB" id="5524265at2"/>
<proteinExistence type="predicted"/>
<evidence type="ECO:0008006" key="4">
    <source>
        <dbReference type="Google" id="ProtNLM"/>
    </source>
</evidence>
<protein>
    <recommendedName>
        <fullName evidence="4">Secreted protein</fullName>
    </recommendedName>
</protein>
<sequence length="107" mass="11070">MKRMEPVPPPLSFTFLAALAALVLTGASPAGCAPEPRSVPCSNDGECRRVDDDLRYCLSARCVACLSSTMCGDGSQCVDGRCVSGGCQDTRDCGSGQICREGTCEAG</sequence>
<evidence type="ECO:0000313" key="3">
    <source>
        <dbReference type="Proteomes" id="UP000295781"/>
    </source>
</evidence>
<keyword evidence="1" id="KW-0732">Signal</keyword>
<organism evidence="2 3">
    <name type="scientific">Sorangium cellulosum</name>
    <name type="common">Polyangium cellulosum</name>
    <dbReference type="NCBI Taxonomy" id="56"/>
    <lineage>
        <taxon>Bacteria</taxon>
        <taxon>Pseudomonadati</taxon>
        <taxon>Myxococcota</taxon>
        <taxon>Polyangia</taxon>
        <taxon>Polyangiales</taxon>
        <taxon>Polyangiaceae</taxon>
        <taxon>Sorangium</taxon>
    </lineage>
</organism>
<name>A0A4P2Q035_SORCE</name>
<accession>A0A4P2Q035</accession>